<organism evidence="1 2">
    <name type="scientific">Gossypium australe</name>
    <dbReference type="NCBI Taxonomy" id="47621"/>
    <lineage>
        <taxon>Eukaryota</taxon>
        <taxon>Viridiplantae</taxon>
        <taxon>Streptophyta</taxon>
        <taxon>Embryophyta</taxon>
        <taxon>Tracheophyta</taxon>
        <taxon>Spermatophyta</taxon>
        <taxon>Magnoliopsida</taxon>
        <taxon>eudicotyledons</taxon>
        <taxon>Gunneridae</taxon>
        <taxon>Pentapetalae</taxon>
        <taxon>rosids</taxon>
        <taxon>malvids</taxon>
        <taxon>Malvales</taxon>
        <taxon>Malvaceae</taxon>
        <taxon>Malvoideae</taxon>
        <taxon>Gossypium</taxon>
    </lineage>
</organism>
<dbReference type="Proteomes" id="UP000325315">
    <property type="component" value="Unassembled WGS sequence"/>
</dbReference>
<keyword evidence="1" id="KW-0808">Transferase</keyword>
<dbReference type="OrthoDB" id="10622381at2759"/>
<gene>
    <name evidence="1" type="ORF">EPI10_000011</name>
</gene>
<reference evidence="2" key="1">
    <citation type="journal article" date="2019" name="Plant Biotechnol. J.">
        <title>Genome sequencing of the Australian wild diploid species Gossypium australe highlights disease resistance and delayed gland morphogenesis.</title>
        <authorList>
            <person name="Cai Y."/>
            <person name="Cai X."/>
            <person name="Wang Q."/>
            <person name="Wang P."/>
            <person name="Zhang Y."/>
            <person name="Cai C."/>
            <person name="Xu Y."/>
            <person name="Wang K."/>
            <person name="Zhou Z."/>
            <person name="Wang C."/>
            <person name="Geng S."/>
            <person name="Li B."/>
            <person name="Dong Q."/>
            <person name="Hou Y."/>
            <person name="Wang H."/>
            <person name="Ai P."/>
            <person name="Liu Z."/>
            <person name="Yi F."/>
            <person name="Sun M."/>
            <person name="An G."/>
            <person name="Cheng J."/>
            <person name="Zhang Y."/>
            <person name="Shi Q."/>
            <person name="Xie Y."/>
            <person name="Shi X."/>
            <person name="Chang Y."/>
            <person name="Huang F."/>
            <person name="Chen Y."/>
            <person name="Hong S."/>
            <person name="Mi L."/>
            <person name="Sun Q."/>
            <person name="Zhang L."/>
            <person name="Zhou B."/>
            <person name="Peng R."/>
            <person name="Zhang X."/>
            <person name="Liu F."/>
        </authorList>
    </citation>
    <scope>NUCLEOTIDE SEQUENCE [LARGE SCALE GENOMIC DNA]</scope>
    <source>
        <strain evidence="2">cv. PA1801</strain>
    </source>
</reference>
<dbReference type="EMBL" id="SMMG02000007">
    <property type="protein sequence ID" value="KAA3464784.1"/>
    <property type="molecule type" value="Genomic_DNA"/>
</dbReference>
<keyword evidence="2" id="KW-1185">Reference proteome</keyword>
<dbReference type="AlphaFoldDB" id="A0A5B6V6T8"/>
<evidence type="ECO:0000313" key="2">
    <source>
        <dbReference type="Proteomes" id="UP000325315"/>
    </source>
</evidence>
<keyword evidence="1" id="KW-0695">RNA-directed DNA polymerase</keyword>
<accession>A0A5B6V6T8</accession>
<proteinExistence type="predicted"/>
<sequence length="95" mass="11301">MCRSGDSEMCYNNRSQKNLRALPLRTIRRTLQWCQNSVQNTQIRYVNSCDKCQRTGNISKYDEMPQTYMLSYEIFDIWELIFWAHSLVHSGINIS</sequence>
<dbReference type="GO" id="GO:0003964">
    <property type="term" value="F:RNA-directed DNA polymerase activity"/>
    <property type="evidence" value="ECO:0007669"/>
    <property type="project" value="UniProtKB-KW"/>
</dbReference>
<evidence type="ECO:0000313" key="1">
    <source>
        <dbReference type="EMBL" id="KAA3464784.1"/>
    </source>
</evidence>
<comment type="caution">
    <text evidence="1">The sequence shown here is derived from an EMBL/GenBank/DDBJ whole genome shotgun (WGS) entry which is preliminary data.</text>
</comment>
<protein>
    <submittedName>
        <fullName evidence="1">Reverse transcriptase</fullName>
    </submittedName>
</protein>
<keyword evidence="1" id="KW-0548">Nucleotidyltransferase</keyword>
<name>A0A5B6V6T8_9ROSI</name>